<keyword evidence="3" id="KW-0804">Transcription</keyword>
<evidence type="ECO:0000313" key="7">
    <source>
        <dbReference type="EMBL" id="CAD8515762.1"/>
    </source>
</evidence>
<evidence type="ECO:0000256" key="3">
    <source>
        <dbReference type="ARBA" id="ARBA00023163"/>
    </source>
</evidence>
<evidence type="ECO:0000259" key="6">
    <source>
        <dbReference type="PROSITE" id="PS51518"/>
    </source>
</evidence>
<dbReference type="InterPro" id="IPR047288">
    <property type="entry name" value="Tudor_SGF29_rpt1"/>
</dbReference>
<feature type="domain" description="SGF29 C-terminal" evidence="6">
    <location>
        <begin position="186"/>
        <end position="331"/>
    </location>
</feature>
<dbReference type="Pfam" id="PF07039">
    <property type="entry name" value="SGF29_Tudor"/>
    <property type="match status" value="1"/>
</dbReference>
<dbReference type="PANTHER" id="PTHR21539:SF0">
    <property type="entry name" value="SAGA-ASSOCIATED FACTOR 29"/>
    <property type="match status" value="1"/>
</dbReference>
<protein>
    <recommendedName>
        <fullName evidence="6">SGF29 C-terminal domain-containing protein</fullName>
    </recommendedName>
</protein>
<dbReference type="InterPro" id="IPR037802">
    <property type="entry name" value="SGF29"/>
</dbReference>
<accession>A0A7S0IAR6</accession>
<dbReference type="InterPro" id="IPR047287">
    <property type="entry name" value="Tudor_SGF29_rpt2"/>
</dbReference>
<dbReference type="PROSITE" id="PS51518">
    <property type="entry name" value="SGF29_C"/>
    <property type="match status" value="1"/>
</dbReference>
<feature type="region of interest" description="Disordered" evidence="5">
    <location>
        <begin position="163"/>
        <end position="194"/>
    </location>
</feature>
<evidence type="ECO:0000256" key="5">
    <source>
        <dbReference type="SAM" id="MobiDB-lite"/>
    </source>
</evidence>
<dbReference type="CDD" id="cd20394">
    <property type="entry name" value="Tudor_SGF29_rpt2"/>
    <property type="match status" value="1"/>
</dbReference>
<evidence type="ECO:0000256" key="4">
    <source>
        <dbReference type="ARBA" id="ARBA00023242"/>
    </source>
</evidence>
<evidence type="ECO:0000256" key="1">
    <source>
        <dbReference type="ARBA" id="ARBA00004123"/>
    </source>
</evidence>
<reference evidence="7" key="1">
    <citation type="submission" date="2021-01" db="EMBL/GenBank/DDBJ databases">
        <authorList>
            <person name="Corre E."/>
            <person name="Pelletier E."/>
            <person name="Niang G."/>
            <person name="Scheremetjew M."/>
            <person name="Finn R."/>
            <person name="Kale V."/>
            <person name="Holt S."/>
            <person name="Cochrane G."/>
            <person name="Meng A."/>
            <person name="Brown T."/>
            <person name="Cohen L."/>
        </authorList>
    </citation>
    <scope>NUCLEOTIDE SEQUENCE</scope>
    <source>
        <strain evidence="7">CCMP1723</strain>
    </source>
</reference>
<evidence type="ECO:0000256" key="2">
    <source>
        <dbReference type="ARBA" id="ARBA00023015"/>
    </source>
</evidence>
<dbReference type="GO" id="GO:0000124">
    <property type="term" value="C:SAGA complex"/>
    <property type="evidence" value="ECO:0007669"/>
    <property type="project" value="InterPro"/>
</dbReference>
<dbReference type="Pfam" id="PF12998">
    <property type="entry name" value="ING"/>
    <property type="match status" value="1"/>
</dbReference>
<dbReference type="CDD" id="cd20393">
    <property type="entry name" value="Tudor_SGF29_rpt1"/>
    <property type="match status" value="1"/>
</dbReference>
<dbReference type="InterPro" id="IPR010750">
    <property type="entry name" value="SGF29_tudor-like_dom"/>
</dbReference>
<dbReference type="GO" id="GO:0005634">
    <property type="term" value="C:nucleus"/>
    <property type="evidence" value="ECO:0007669"/>
    <property type="project" value="UniProtKB-SubCell"/>
</dbReference>
<dbReference type="SMART" id="SM01408">
    <property type="entry name" value="ING"/>
    <property type="match status" value="1"/>
</dbReference>
<dbReference type="InterPro" id="IPR024610">
    <property type="entry name" value="ING_N_histone-binding"/>
</dbReference>
<keyword evidence="2" id="KW-0805">Transcription regulation</keyword>
<dbReference type="EMBL" id="HBEQ01004077">
    <property type="protein sequence ID" value="CAD8515762.1"/>
    <property type="molecule type" value="Transcribed_RNA"/>
</dbReference>
<dbReference type="PANTHER" id="PTHR21539">
    <property type="entry name" value="SAGA-ASSOCIATED FACTOR 29"/>
    <property type="match status" value="1"/>
</dbReference>
<proteinExistence type="predicted"/>
<sequence length="331" mass="36436">MASTAVNPLTYLEKYVEVSSSLPVELQRVVHTIKDIDERLVTLKDETKERVDACLAMPSASSRQASADDIDATNKARHEIEKNHADIVQLSKEKVRLAHIAMEMIQYNIGALDQELNPFTQEMKERNEAGFEDDFAVDADTPAAGGALDPMTMAFMSGHDFDLGGGNAPSMQHSHQQQKKSHKKKAPLPPQPGERVAANIGEVSGDPGAQEWIVAVVVAHKPEEGAYEVMDADEESDDGSGQVYHIPEDLIIAMPRSALCREGQNFHPGTVVLAVYPMTTTFYRAVVVQSARKLGGEYGDFLLEFEDDGDADGLPQRPVPYMHVVKHPQYR</sequence>
<comment type="subcellular location">
    <subcellularLocation>
        <location evidence="1">Nucleus</location>
    </subcellularLocation>
</comment>
<gene>
    <name evidence="7" type="ORF">MCOM1403_LOCUS3187</name>
</gene>
<keyword evidence="4" id="KW-0539">Nucleus</keyword>
<dbReference type="Gene3D" id="2.30.30.140">
    <property type="match status" value="2"/>
</dbReference>
<dbReference type="AlphaFoldDB" id="A0A7S0IAR6"/>
<name>A0A7S0IAR6_MICPS</name>
<organism evidence="7">
    <name type="scientific">Micromonas pusilla</name>
    <name type="common">Picoplanktonic green alga</name>
    <name type="synonym">Chromulina pusilla</name>
    <dbReference type="NCBI Taxonomy" id="38833"/>
    <lineage>
        <taxon>Eukaryota</taxon>
        <taxon>Viridiplantae</taxon>
        <taxon>Chlorophyta</taxon>
        <taxon>Mamiellophyceae</taxon>
        <taxon>Mamiellales</taxon>
        <taxon>Mamiellaceae</taxon>
        <taxon>Micromonas</taxon>
    </lineage>
</organism>
<feature type="compositionally biased region" description="Basic residues" evidence="5">
    <location>
        <begin position="176"/>
        <end position="186"/>
    </location>
</feature>
<dbReference type="CDD" id="cd17015">
    <property type="entry name" value="ING_plant"/>
    <property type="match status" value="1"/>
</dbReference>
<dbReference type="Gene3D" id="6.10.140.1740">
    <property type="match status" value="1"/>
</dbReference>